<evidence type="ECO:0000256" key="2">
    <source>
        <dbReference type="ARBA" id="ARBA00022692"/>
    </source>
</evidence>
<dbReference type="PANTHER" id="PTHR23291">
    <property type="entry name" value="BAX INHIBITOR-RELATED"/>
    <property type="match status" value="1"/>
</dbReference>
<feature type="transmembrane region" description="Helical" evidence="5">
    <location>
        <begin position="289"/>
        <end position="308"/>
    </location>
</feature>
<feature type="transmembrane region" description="Helical" evidence="5">
    <location>
        <begin position="143"/>
        <end position="163"/>
    </location>
</feature>
<dbReference type="InterPro" id="IPR006214">
    <property type="entry name" value="Bax_inhibitor_1-related"/>
</dbReference>
<dbReference type="EMBL" id="HBGV01006523">
    <property type="protein sequence ID" value="CAD9482639.1"/>
    <property type="molecule type" value="Transcribed_RNA"/>
</dbReference>
<dbReference type="AlphaFoldDB" id="A0A7S2H7L4"/>
<sequence>MNKEKEGSLSRAFMPDDSAPICDAFVVQDGTIADSTAENAAVLSWSGHETEGAATAQQKQSNNYHVLQNYDEESNKFIKTREEANDEGAPAPSSYWGRFNYPVAQVVATREQQEGEYQEGVHHVIASAEVDDRQIRHAFIRKVYLILAAQMLLTFGVCAVMPLQKPLQTYVLEQGMPLYWASVLVLFVSLFALFVYKREYPINFLLLGVFTLAMSYSVGMITAMYDAAGYSGTIIEAVFITATVFLVLTIFTLQSKWDFSFLGAGLGMGLWILLLWSILGIIFGFQTGYVYALAGSVLFSGYIIFDTYMLAERHDPQDYVVAAIELYLDIVNLFLFILRLLSESDR</sequence>
<comment type="similarity">
    <text evidence="5">Belongs to the BI1 family.</text>
</comment>
<evidence type="ECO:0000256" key="5">
    <source>
        <dbReference type="RuleBase" id="RU004379"/>
    </source>
</evidence>
<gene>
    <name evidence="6" type="ORF">HTAM1171_LOCUS3977</name>
</gene>
<name>A0A7S2H7L4_9STRA</name>
<feature type="transmembrane region" description="Helical" evidence="5">
    <location>
        <begin position="178"/>
        <end position="196"/>
    </location>
</feature>
<feature type="transmembrane region" description="Helical" evidence="5">
    <location>
        <begin position="231"/>
        <end position="253"/>
    </location>
</feature>
<protein>
    <recommendedName>
        <fullName evidence="7">Transmembrane BAX inhibitor motif-containing protein 4</fullName>
    </recommendedName>
</protein>
<accession>A0A7S2H7L4</accession>
<feature type="transmembrane region" description="Helical" evidence="5">
    <location>
        <begin position="203"/>
        <end position="225"/>
    </location>
</feature>
<keyword evidence="2 5" id="KW-0812">Transmembrane</keyword>
<organism evidence="6">
    <name type="scientific">Helicotheca tamesis</name>
    <dbReference type="NCBI Taxonomy" id="374047"/>
    <lineage>
        <taxon>Eukaryota</taxon>
        <taxon>Sar</taxon>
        <taxon>Stramenopiles</taxon>
        <taxon>Ochrophyta</taxon>
        <taxon>Bacillariophyta</taxon>
        <taxon>Mediophyceae</taxon>
        <taxon>Lithodesmiophycidae</taxon>
        <taxon>Lithodesmiales</taxon>
        <taxon>Lithodesmiaceae</taxon>
        <taxon>Helicotheca</taxon>
    </lineage>
</organism>
<feature type="transmembrane region" description="Helical" evidence="5">
    <location>
        <begin position="260"/>
        <end position="283"/>
    </location>
</feature>
<feature type="transmembrane region" description="Helical" evidence="5">
    <location>
        <begin position="320"/>
        <end position="341"/>
    </location>
</feature>
<dbReference type="GO" id="GO:0016020">
    <property type="term" value="C:membrane"/>
    <property type="evidence" value="ECO:0007669"/>
    <property type="project" value="UniProtKB-SubCell"/>
</dbReference>
<evidence type="ECO:0000256" key="3">
    <source>
        <dbReference type="ARBA" id="ARBA00022989"/>
    </source>
</evidence>
<evidence type="ECO:0000313" key="6">
    <source>
        <dbReference type="EMBL" id="CAD9482639.1"/>
    </source>
</evidence>
<reference evidence="6" key="1">
    <citation type="submission" date="2021-01" db="EMBL/GenBank/DDBJ databases">
        <authorList>
            <person name="Corre E."/>
            <person name="Pelletier E."/>
            <person name="Niang G."/>
            <person name="Scheremetjew M."/>
            <person name="Finn R."/>
            <person name="Kale V."/>
            <person name="Holt S."/>
            <person name="Cochrane G."/>
            <person name="Meng A."/>
            <person name="Brown T."/>
            <person name="Cohen L."/>
        </authorList>
    </citation>
    <scope>NUCLEOTIDE SEQUENCE</scope>
    <source>
        <strain evidence="6">CCMP826</strain>
    </source>
</reference>
<comment type="subcellular location">
    <subcellularLocation>
        <location evidence="1">Membrane</location>
        <topology evidence="1">Multi-pass membrane protein</topology>
    </subcellularLocation>
</comment>
<keyword evidence="3 5" id="KW-1133">Transmembrane helix</keyword>
<evidence type="ECO:0000256" key="1">
    <source>
        <dbReference type="ARBA" id="ARBA00004141"/>
    </source>
</evidence>
<evidence type="ECO:0000256" key="4">
    <source>
        <dbReference type="ARBA" id="ARBA00023136"/>
    </source>
</evidence>
<keyword evidence="4 5" id="KW-0472">Membrane</keyword>
<proteinExistence type="inferred from homology"/>
<evidence type="ECO:0008006" key="7">
    <source>
        <dbReference type="Google" id="ProtNLM"/>
    </source>
</evidence>
<dbReference type="PANTHER" id="PTHR23291:SF50">
    <property type="entry name" value="PROTEIN LIFEGUARD 4"/>
    <property type="match status" value="1"/>
</dbReference>
<dbReference type="Pfam" id="PF01027">
    <property type="entry name" value="Bax1-I"/>
    <property type="match status" value="1"/>
</dbReference>